<evidence type="ECO:0000313" key="2">
    <source>
        <dbReference type="EMBL" id="MBX21329.1"/>
    </source>
</evidence>
<feature type="chain" id="PRO_5015120542" evidence="1">
    <location>
        <begin position="17"/>
        <end position="58"/>
    </location>
</feature>
<dbReference type="AlphaFoldDB" id="A0A2P2LTN5"/>
<sequence length="58" mass="6624">MILHGLALDLIKILCAIDGIIIQCNDNMQETGAGEEKDNLWRSAQEEVWNARRLRMGR</sequence>
<feature type="signal peptide" evidence="1">
    <location>
        <begin position="1"/>
        <end position="16"/>
    </location>
</feature>
<keyword evidence="1" id="KW-0732">Signal</keyword>
<accession>A0A2P2LTN5</accession>
<organism evidence="2">
    <name type="scientific">Rhizophora mucronata</name>
    <name type="common">Asiatic mangrove</name>
    <dbReference type="NCBI Taxonomy" id="61149"/>
    <lineage>
        <taxon>Eukaryota</taxon>
        <taxon>Viridiplantae</taxon>
        <taxon>Streptophyta</taxon>
        <taxon>Embryophyta</taxon>
        <taxon>Tracheophyta</taxon>
        <taxon>Spermatophyta</taxon>
        <taxon>Magnoliopsida</taxon>
        <taxon>eudicotyledons</taxon>
        <taxon>Gunneridae</taxon>
        <taxon>Pentapetalae</taxon>
        <taxon>rosids</taxon>
        <taxon>fabids</taxon>
        <taxon>Malpighiales</taxon>
        <taxon>Rhizophoraceae</taxon>
        <taxon>Rhizophora</taxon>
    </lineage>
</organism>
<protein>
    <submittedName>
        <fullName evidence="2">Uncharacterized protein</fullName>
    </submittedName>
</protein>
<proteinExistence type="predicted"/>
<name>A0A2P2LTN5_RHIMU</name>
<dbReference type="EMBL" id="GGEC01040845">
    <property type="protein sequence ID" value="MBX21329.1"/>
    <property type="molecule type" value="Transcribed_RNA"/>
</dbReference>
<reference evidence="2" key="1">
    <citation type="submission" date="2018-02" db="EMBL/GenBank/DDBJ databases">
        <title>Rhizophora mucronata_Transcriptome.</title>
        <authorList>
            <person name="Meera S.P."/>
            <person name="Sreeshan A."/>
            <person name="Augustine A."/>
        </authorList>
    </citation>
    <scope>NUCLEOTIDE SEQUENCE</scope>
    <source>
        <tissue evidence="2">Leaf</tissue>
    </source>
</reference>
<evidence type="ECO:0000256" key="1">
    <source>
        <dbReference type="SAM" id="SignalP"/>
    </source>
</evidence>